<organism evidence="1 2">
    <name type="scientific">Dioscorea zingiberensis</name>
    <dbReference type="NCBI Taxonomy" id="325984"/>
    <lineage>
        <taxon>Eukaryota</taxon>
        <taxon>Viridiplantae</taxon>
        <taxon>Streptophyta</taxon>
        <taxon>Embryophyta</taxon>
        <taxon>Tracheophyta</taxon>
        <taxon>Spermatophyta</taxon>
        <taxon>Magnoliopsida</taxon>
        <taxon>Liliopsida</taxon>
        <taxon>Dioscoreales</taxon>
        <taxon>Dioscoreaceae</taxon>
        <taxon>Dioscorea</taxon>
    </lineage>
</organism>
<dbReference type="EMBL" id="JAGGNH010000001">
    <property type="protein sequence ID" value="KAJ0986962.1"/>
    <property type="molecule type" value="Genomic_DNA"/>
</dbReference>
<gene>
    <name evidence="1" type="ORF">J5N97_005318</name>
</gene>
<dbReference type="Proteomes" id="UP001085076">
    <property type="component" value="Miscellaneous, Linkage group lg01"/>
</dbReference>
<accession>A0A9D5D9M4</accession>
<reference evidence="1" key="1">
    <citation type="submission" date="2021-03" db="EMBL/GenBank/DDBJ databases">
        <authorList>
            <person name="Li Z."/>
            <person name="Yang C."/>
        </authorList>
    </citation>
    <scope>NUCLEOTIDE SEQUENCE</scope>
    <source>
        <strain evidence="1">Dzin_1.0</strain>
        <tissue evidence="1">Leaf</tissue>
    </source>
</reference>
<evidence type="ECO:0000313" key="2">
    <source>
        <dbReference type="Proteomes" id="UP001085076"/>
    </source>
</evidence>
<evidence type="ECO:0008006" key="3">
    <source>
        <dbReference type="Google" id="ProtNLM"/>
    </source>
</evidence>
<reference evidence="1" key="2">
    <citation type="journal article" date="2022" name="Hortic Res">
        <title>The genome of Dioscorea zingiberensis sheds light on the biosynthesis, origin and evolution of the medicinally important diosgenin saponins.</title>
        <authorList>
            <person name="Li Y."/>
            <person name="Tan C."/>
            <person name="Li Z."/>
            <person name="Guo J."/>
            <person name="Li S."/>
            <person name="Chen X."/>
            <person name="Wang C."/>
            <person name="Dai X."/>
            <person name="Yang H."/>
            <person name="Song W."/>
            <person name="Hou L."/>
            <person name="Xu J."/>
            <person name="Tong Z."/>
            <person name="Xu A."/>
            <person name="Yuan X."/>
            <person name="Wang W."/>
            <person name="Yang Q."/>
            <person name="Chen L."/>
            <person name="Sun Z."/>
            <person name="Wang K."/>
            <person name="Pan B."/>
            <person name="Chen J."/>
            <person name="Bao Y."/>
            <person name="Liu F."/>
            <person name="Qi X."/>
            <person name="Gang D.R."/>
            <person name="Wen J."/>
            <person name="Li J."/>
        </authorList>
    </citation>
    <scope>NUCLEOTIDE SEQUENCE</scope>
    <source>
        <strain evidence="1">Dzin_1.0</strain>
    </source>
</reference>
<sequence length="125" mass="14405">MVISTGQKGPMFLVQLEGKLCVVNAPYDSSGSMDAWLLEDPISNVWVHRFSVTLHSMSAYRWRPEPVFIHEGRVLLRWLEKLFYRSLDNEQETIEYVYADNSLNCFAKVHAFLESLVSLGSEYTV</sequence>
<proteinExistence type="predicted"/>
<dbReference type="AlphaFoldDB" id="A0A9D5D9M4"/>
<comment type="caution">
    <text evidence="1">The sequence shown here is derived from an EMBL/GenBank/DDBJ whole genome shotgun (WGS) entry which is preliminary data.</text>
</comment>
<protein>
    <recommendedName>
        <fullName evidence="3">F-box associated domain-containing protein</fullName>
    </recommendedName>
</protein>
<name>A0A9D5D9M4_9LILI</name>
<evidence type="ECO:0000313" key="1">
    <source>
        <dbReference type="EMBL" id="KAJ0986962.1"/>
    </source>
</evidence>
<keyword evidence="2" id="KW-1185">Reference proteome</keyword>
<dbReference type="OrthoDB" id="5319261at2759"/>